<dbReference type="InterPro" id="IPR045073">
    <property type="entry name" value="Omega/Tau-like"/>
</dbReference>
<evidence type="ECO:0000259" key="2">
    <source>
        <dbReference type="PROSITE" id="PS50405"/>
    </source>
</evidence>
<sequence>MARFWARFIDEKFLTKAWEAYTCEEKERDVVMEQVCELMKILEKEVDGKDFFGGDSIGFVHIVGNIVVLLLRLTPEVVRVEGRKPKRFPSLLNWVEKLQEIDVVNESIPPIEKYVAYIRSSSQAFKSSPK</sequence>
<dbReference type="Proteomes" id="UP001280121">
    <property type="component" value="Unassembled WGS sequence"/>
</dbReference>
<comment type="subcellular location">
    <subcellularLocation>
        <location evidence="1">Cytoplasm</location>
        <location evidence="1">Cytosol</location>
    </subcellularLocation>
</comment>
<proteinExistence type="predicted"/>
<dbReference type="InterPro" id="IPR045074">
    <property type="entry name" value="GST_C_Tau"/>
</dbReference>
<keyword evidence="4" id="KW-1185">Reference proteome</keyword>
<name>A0AAD9TTK2_9ROSI</name>
<organism evidence="3 4">
    <name type="scientific">Dipteronia dyeriana</name>
    <dbReference type="NCBI Taxonomy" id="168575"/>
    <lineage>
        <taxon>Eukaryota</taxon>
        <taxon>Viridiplantae</taxon>
        <taxon>Streptophyta</taxon>
        <taxon>Embryophyta</taxon>
        <taxon>Tracheophyta</taxon>
        <taxon>Spermatophyta</taxon>
        <taxon>Magnoliopsida</taxon>
        <taxon>eudicotyledons</taxon>
        <taxon>Gunneridae</taxon>
        <taxon>Pentapetalae</taxon>
        <taxon>rosids</taxon>
        <taxon>malvids</taxon>
        <taxon>Sapindales</taxon>
        <taxon>Sapindaceae</taxon>
        <taxon>Hippocastanoideae</taxon>
        <taxon>Acereae</taxon>
        <taxon>Dipteronia</taxon>
    </lineage>
</organism>
<dbReference type="PROSITE" id="PS50405">
    <property type="entry name" value="GST_CTER"/>
    <property type="match status" value="1"/>
</dbReference>
<accession>A0AAD9TTK2</accession>
<dbReference type="AlphaFoldDB" id="A0AAD9TTK2"/>
<dbReference type="InterPro" id="IPR010987">
    <property type="entry name" value="Glutathione-S-Trfase_C-like"/>
</dbReference>
<dbReference type="Gene3D" id="1.20.1050.10">
    <property type="match status" value="1"/>
</dbReference>
<evidence type="ECO:0000313" key="4">
    <source>
        <dbReference type="Proteomes" id="UP001280121"/>
    </source>
</evidence>
<dbReference type="InterPro" id="IPR036282">
    <property type="entry name" value="Glutathione-S-Trfase_C_sf"/>
</dbReference>
<dbReference type="GO" id="GO:0004364">
    <property type="term" value="F:glutathione transferase activity"/>
    <property type="evidence" value="ECO:0007669"/>
    <property type="project" value="InterPro"/>
</dbReference>
<feature type="domain" description="GST C-terminal" evidence="2">
    <location>
        <begin position="1"/>
        <end position="117"/>
    </location>
</feature>
<gene>
    <name evidence="3" type="ORF">Ddye_023770</name>
</gene>
<dbReference type="SUPFAM" id="SSF47616">
    <property type="entry name" value="GST C-terminal domain-like"/>
    <property type="match status" value="1"/>
</dbReference>
<dbReference type="InterPro" id="IPR004046">
    <property type="entry name" value="GST_C"/>
</dbReference>
<dbReference type="EMBL" id="JANJYI010000007">
    <property type="protein sequence ID" value="KAK2642007.1"/>
    <property type="molecule type" value="Genomic_DNA"/>
</dbReference>
<reference evidence="3" key="1">
    <citation type="journal article" date="2023" name="Plant J.">
        <title>Genome sequences and population genomics provide insights into the demographic history, inbreeding, and mutation load of two 'living fossil' tree species of Dipteronia.</title>
        <authorList>
            <person name="Feng Y."/>
            <person name="Comes H.P."/>
            <person name="Chen J."/>
            <person name="Zhu S."/>
            <person name="Lu R."/>
            <person name="Zhang X."/>
            <person name="Li P."/>
            <person name="Qiu J."/>
            <person name="Olsen K.M."/>
            <person name="Qiu Y."/>
        </authorList>
    </citation>
    <scope>NUCLEOTIDE SEQUENCE</scope>
    <source>
        <strain evidence="3">KIB01</strain>
    </source>
</reference>
<dbReference type="GO" id="GO:0006749">
    <property type="term" value="P:glutathione metabolic process"/>
    <property type="evidence" value="ECO:0007669"/>
    <property type="project" value="InterPro"/>
</dbReference>
<evidence type="ECO:0000313" key="3">
    <source>
        <dbReference type="EMBL" id="KAK2642007.1"/>
    </source>
</evidence>
<dbReference type="GO" id="GO:0005829">
    <property type="term" value="C:cytosol"/>
    <property type="evidence" value="ECO:0007669"/>
    <property type="project" value="UniProtKB-SubCell"/>
</dbReference>
<comment type="caution">
    <text evidence="3">The sequence shown here is derived from an EMBL/GenBank/DDBJ whole genome shotgun (WGS) entry which is preliminary data.</text>
</comment>
<dbReference type="Pfam" id="PF00043">
    <property type="entry name" value="GST_C"/>
    <property type="match status" value="1"/>
</dbReference>
<dbReference type="PANTHER" id="PTHR11260:SF676">
    <property type="entry name" value="GLUTATHIONE S-TRANSFERASE U8"/>
    <property type="match status" value="1"/>
</dbReference>
<protein>
    <recommendedName>
        <fullName evidence="2">GST C-terminal domain-containing protein</fullName>
    </recommendedName>
</protein>
<evidence type="ECO:0000256" key="1">
    <source>
        <dbReference type="ARBA" id="ARBA00004514"/>
    </source>
</evidence>
<dbReference type="CDD" id="cd03185">
    <property type="entry name" value="GST_C_Tau"/>
    <property type="match status" value="1"/>
</dbReference>
<dbReference type="PANTHER" id="PTHR11260">
    <property type="entry name" value="GLUTATHIONE S-TRANSFERASE, GST, SUPERFAMILY, GST DOMAIN CONTAINING"/>
    <property type="match status" value="1"/>
</dbReference>